<protein>
    <recommendedName>
        <fullName evidence="4">Polycystin cation channel PKD1/PKD2 domain-containing protein</fullName>
    </recommendedName>
</protein>
<evidence type="ECO:0000313" key="3">
    <source>
        <dbReference type="Proteomes" id="UP000007879"/>
    </source>
</evidence>
<dbReference type="InParanoid" id="A0A1X7SIS5"/>
<proteinExistence type="predicted"/>
<keyword evidence="1" id="KW-0812">Transmembrane</keyword>
<dbReference type="EnsemblMetazoa" id="XM_020008220.1">
    <property type="protein sequence ID" value="XP_019863779.1"/>
    <property type="gene ID" value="LOC109592911"/>
</dbReference>
<dbReference type="Proteomes" id="UP000007879">
    <property type="component" value="Unassembled WGS sequence"/>
</dbReference>
<evidence type="ECO:0000313" key="2">
    <source>
        <dbReference type="EnsemblMetazoa" id="Aqu2.1.01954_001"/>
    </source>
</evidence>
<gene>
    <name evidence="2" type="primary">109592911</name>
</gene>
<dbReference type="KEGG" id="aqu:109592911"/>
<keyword evidence="1" id="KW-0472">Membrane</keyword>
<organism evidence="2">
    <name type="scientific">Amphimedon queenslandica</name>
    <name type="common">Sponge</name>
    <dbReference type="NCBI Taxonomy" id="400682"/>
    <lineage>
        <taxon>Eukaryota</taxon>
        <taxon>Metazoa</taxon>
        <taxon>Porifera</taxon>
        <taxon>Demospongiae</taxon>
        <taxon>Heteroscleromorpha</taxon>
        <taxon>Haplosclerida</taxon>
        <taxon>Niphatidae</taxon>
        <taxon>Amphimedon</taxon>
    </lineage>
</organism>
<keyword evidence="3" id="KW-1185">Reference proteome</keyword>
<reference evidence="2" key="2">
    <citation type="submission" date="2017-05" db="UniProtKB">
        <authorList>
            <consortium name="EnsemblMetazoa"/>
        </authorList>
    </citation>
    <scope>IDENTIFICATION</scope>
</reference>
<sequence>MFRSFDDSDNRAVIAYGQIFIYVFTALFVYAVLNLFTSLIIRAHDESKTINRATVDKVRQFIYSDKLTKGGGALKEIMNVNKIVDPEVVKGNSSTPTNVD</sequence>
<name>A0A1X7SIS5_AMPQE</name>
<keyword evidence="1" id="KW-1133">Transmembrane helix</keyword>
<evidence type="ECO:0008006" key="4">
    <source>
        <dbReference type="Google" id="ProtNLM"/>
    </source>
</evidence>
<dbReference type="EnsemblMetazoa" id="Aqu2.1.01954_001">
    <property type="protein sequence ID" value="Aqu2.1.01954_001"/>
    <property type="gene ID" value="Aqu2.1.01954"/>
</dbReference>
<feature type="transmembrane region" description="Helical" evidence="1">
    <location>
        <begin position="20"/>
        <end position="41"/>
    </location>
</feature>
<evidence type="ECO:0000256" key="1">
    <source>
        <dbReference type="SAM" id="Phobius"/>
    </source>
</evidence>
<dbReference type="AlphaFoldDB" id="A0A1X7SIS5"/>
<accession>A0A1X7SIS5</accession>
<reference evidence="3" key="1">
    <citation type="journal article" date="2010" name="Nature">
        <title>The Amphimedon queenslandica genome and the evolution of animal complexity.</title>
        <authorList>
            <person name="Srivastava M."/>
            <person name="Simakov O."/>
            <person name="Chapman J."/>
            <person name="Fahey B."/>
            <person name="Gauthier M.E."/>
            <person name="Mitros T."/>
            <person name="Richards G.S."/>
            <person name="Conaco C."/>
            <person name="Dacre M."/>
            <person name="Hellsten U."/>
            <person name="Larroux C."/>
            <person name="Putnam N.H."/>
            <person name="Stanke M."/>
            <person name="Adamska M."/>
            <person name="Darling A."/>
            <person name="Degnan S.M."/>
            <person name="Oakley T.H."/>
            <person name="Plachetzki D.C."/>
            <person name="Zhai Y."/>
            <person name="Adamski M."/>
            <person name="Calcino A."/>
            <person name="Cummins S.F."/>
            <person name="Goodstein D.M."/>
            <person name="Harris C."/>
            <person name="Jackson D.J."/>
            <person name="Leys S.P."/>
            <person name="Shu S."/>
            <person name="Woodcroft B.J."/>
            <person name="Vervoort M."/>
            <person name="Kosik K.S."/>
            <person name="Manning G."/>
            <person name="Degnan B.M."/>
            <person name="Rokhsar D.S."/>
        </authorList>
    </citation>
    <scope>NUCLEOTIDE SEQUENCE [LARGE SCALE GENOMIC DNA]</scope>
</reference>